<feature type="compositionally biased region" description="Polar residues" evidence="1">
    <location>
        <begin position="176"/>
        <end position="188"/>
    </location>
</feature>
<proteinExistence type="predicted"/>
<feature type="compositionally biased region" description="Basic residues" evidence="1">
    <location>
        <begin position="189"/>
        <end position="214"/>
    </location>
</feature>
<accession>X0YVQ6</accession>
<feature type="region of interest" description="Disordered" evidence="1">
    <location>
        <begin position="1"/>
        <end position="100"/>
    </location>
</feature>
<sequence>MPDDDLQGPRMKKGGFTEESERRLREGELHRLRTEDRQRQELSRLQESREYQEQQHAKRRSEQWEDKMLTRMVNQRAGSQGRFLRHSQRGGAPRSQAQADHRYNVAVDSKSMERQRLKYRLNKVADVVAHGKFHVKASFTTVKDGMDSKFDADKHSMSMPSMSKTLGGISNKMSNMNLSFNSGTSSNRHVQHKKHKHSNRNYSKRHGGKYQRRR</sequence>
<comment type="caution">
    <text evidence="2">The sequence shown here is derived from an EMBL/GenBank/DDBJ whole genome shotgun (WGS) entry which is preliminary data.</text>
</comment>
<gene>
    <name evidence="2" type="ORF">S01H4_14272</name>
</gene>
<dbReference type="AlphaFoldDB" id="X0YVQ6"/>
<protein>
    <submittedName>
        <fullName evidence="2">Uncharacterized protein</fullName>
    </submittedName>
</protein>
<evidence type="ECO:0000313" key="2">
    <source>
        <dbReference type="EMBL" id="GAG60310.1"/>
    </source>
</evidence>
<feature type="region of interest" description="Disordered" evidence="1">
    <location>
        <begin position="176"/>
        <end position="214"/>
    </location>
</feature>
<feature type="compositionally biased region" description="Basic and acidic residues" evidence="1">
    <location>
        <begin position="15"/>
        <end position="69"/>
    </location>
</feature>
<organism evidence="2">
    <name type="scientific">marine sediment metagenome</name>
    <dbReference type="NCBI Taxonomy" id="412755"/>
    <lineage>
        <taxon>unclassified sequences</taxon>
        <taxon>metagenomes</taxon>
        <taxon>ecological metagenomes</taxon>
    </lineage>
</organism>
<name>X0YVQ6_9ZZZZ</name>
<evidence type="ECO:0000256" key="1">
    <source>
        <dbReference type="SAM" id="MobiDB-lite"/>
    </source>
</evidence>
<reference evidence="2" key="1">
    <citation type="journal article" date="2014" name="Front. Microbiol.">
        <title>High frequency of phylogenetically diverse reductive dehalogenase-homologous genes in deep subseafloor sedimentary metagenomes.</title>
        <authorList>
            <person name="Kawai M."/>
            <person name="Futagami T."/>
            <person name="Toyoda A."/>
            <person name="Takaki Y."/>
            <person name="Nishi S."/>
            <person name="Hori S."/>
            <person name="Arai W."/>
            <person name="Tsubouchi T."/>
            <person name="Morono Y."/>
            <person name="Uchiyama I."/>
            <person name="Ito T."/>
            <person name="Fujiyama A."/>
            <person name="Inagaki F."/>
            <person name="Takami H."/>
        </authorList>
    </citation>
    <scope>NUCLEOTIDE SEQUENCE</scope>
    <source>
        <strain evidence="2">Expedition CK06-06</strain>
    </source>
</reference>
<dbReference type="EMBL" id="BART01006260">
    <property type="protein sequence ID" value="GAG60310.1"/>
    <property type="molecule type" value="Genomic_DNA"/>
</dbReference>